<dbReference type="GO" id="GO:0016779">
    <property type="term" value="F:nucleotidyltransferase activity"/>
    <property type="evidence" value="ECO:0007669"/>
    <property type="project" value="TreeGrafter"/>
</dbReference>
<dbReference type="Gene3D" id="3.90.550.10">
    <property type="entry name" value="Spore Coat Polysaccharide Biosynthesis Protein SpsA, Chain A"/>
    <property type="match status" value="1"/>
</dbReference>
<evidence type="ECO:0000313" key="4">
    <source>
        <dbReference type="Proteomes" id="UP000244066"/>
    </source>
</evidence>
<gene>
    <name evidence="3" type="ORF">B9J98_06675</name>
</gene>
<dbReference type="Proteomes" id="UP000244066">
    <property type="component" value="Unassembled WGS sequence"/>
</dbReference>
<sequence length="304" mass="33066">MLIAIILAGGLSRRFGRDKLLAEVDGTNVITRVAKAVHGVADKVLVSVRDEAKGRLLMEKLGDLCQGIVTDLEDIGFSGPLRGMLSCISKVGPNDLLFVPGDMPWLDSGALASFFDACRSYGAESGSIIWDNGLVEVLIQYHSKDARFGRILEACKARSSMAKVSDTLRNSEKACYVPAGNLTDNPLAFNNINTVEDLMSPKPRGRLIKGEVIVIKSKHFWKAFEFWARGDFVSAAEVYELEGDVNASLGVHHIALHAYIDAAICLGPKHNDVLEEKIAREKSKIARGYTGDAHGRFNATHNGV</sequence>
<keyword evidence="1" id="KW-0808">Transferase</keyword>
<dbReference type="Pfam" id="PF12804">
    <property type="entry name" value="NTP_transf_3"/>
    <property type="match status" value="1"/>
</dbReference>
<reference evidence="3 4" key="1">
    <citation type="submission" date="2017-04" db="EMBL/GenBank/DDBJ databases">
        <title>Draft Aigarchaeota genome from a New Zealand hot spring.</title>
        <authorList>
            <person name="Reysenbach A.-L."/>
            <person name="Donaho J.A."/>
            <person name="Gerhart J."/>
            <person name="Kelley J.F."/>
            <person name="Kouba K."/>
            <person name="Podar M."/>
            <person name="Stott M."/>
        </authorList>
    </citation>
    <scope>NUCLEOTIDE SEQUENCE [LARGE SCALE GENOMIC DNA]</scope>
    <source>
        <strain evidence="3">NZ13_MG1</strain>
    </source>
</reference>
<dbReference type="SUPFAM" id="SSF53448">
    <property type="entry name" value="Nucleotide-diphospho-sugar transferases"/>
    <property type="match status" value="1"/>
</dbReference>
<dbReference type="InterPro" id="IPR029044">
    <property type="entry name" value="Nucleotide-diphossugar_trans"/>
</dbReference>
<accession>A0A2R7Y3E9</accession>
<dbReference type="PANTHER" id="PTHR19136">
    <property type="entry name" value="MOLYBDENUM COFACTOR GUANYLYLTRANSFERASE"/>
    <property type="match status" value="1"/>
</dbReference>
<dbReference type="InterPro" id="IPR025877">
    <property type="entry name" value="MobA-like_NTP_Trfase"/>
</dbReference>
<dbReference type="AlphaFoldDB" id="A0A2R7Y3E9"/>
<organism evidence="3 4">
    <name type="scientific">Candidatus Terraquivivens tikiterensis</name>
    <dbReference type="NCBI Taxonomy" id="1980982"/>
    <lineage>
        <taxon>Archaea</taxon>
        <taxon>Nitrososphaerota</taxon>
        <taxon>Candidatus Wolframiiraptoraceae</taxon>
        <taxon>Candidatus Terraquivivens</taxon>
    </lineage>
</organism>
<proteinExistence type="predicted"/>
<comment type="caution">
    <text evidence="3">The sequence shown here is derived from an EMBL/GenBank/DDBJ whole genome shotgun (WGS) entry which is preliminary data.</text>
</comment>
<protein>
    <recommendedName>
        <fullName evidence="2">MobA-like NTP transferase domain-containing protein</fullName>
    </recommendedName>
</protein>
<evidence type="ECO:0000259" key="2">
    <source>
        <dbReference type="Pfam" id="PF12804"/>
    </source>
</evidence>
<name>A0A2R7Y3E9_9ARCH</name>
<evidence type="ECO:0000313" key="3">
    <source>
        <dbReference type="EMBL" id="PUA31352.1"/>
    </source>
</evidence>
<evidence type="ECO:0000256" key="1">
    <source>
        <dbReference type="ARBA" id="ARBA00022679"/>
    </source>
</evidence>
<dbReference type="EMBL" id="NDWU01000019">
    <property type="protein sequence ID" value="PUA31352.1"/>
    <property type="molecule type" value="Genomic_DNA"/>
</dbReference>
<dbReference type="PANTHER" id="PTHR19136:SF81">
    <property type="entry name" value="MOLYBDENUM COFACTOR GUANYLYLTRANSFERASE"/>
    <property type="match status" value="1"/>
</dbReference>
<feature type="domain" description="MobA-like NTP transferase" evidence="2">
    <location>
        <begin position="4"/>
        <end position="160"/>
    </location>
</feature>